<organism evidence="1 2">
    <name type="scientific">Coniochaeta pulveracea</name>
    <dbReference type="NCBI Taxonomy" id="177199"/>
    <lineage>
        <taxon>Eukaryota</taxon>
        <taxon>Fungi</taxon>
        <taxon>Dikarya</taxon>
        <taxon>Ascomycota</taxon>
        <taxon>Pezizomycotina</taxon>
        <taxon>Sordariomycetes</taxon>
        <taxon>Sordariomycetidae</taxon>
        <taxon>Coniochaetales</taxon>
        <taxon>Coniochaetaceae</taxon>
        <taxon>Coniochaeta</taxon>
    </lineage>
</organism>
<sequence>MKLGNLLAVLAQAIGIKKTQIIGPENQLSSRSEPTDPRSGLGFLAEGCGTAWSVNDGILEAGCDDQVCGKRVKTHLDLRNWCGPSPSCRLMGSRYSNALFPAS</sequence>
<dbReference type="EMBL" id="QVQW01000135">
    <property type="protein sequence ID" value="RKU39898.1"/>
    <property type="molecule type" value="Genomic_DNA"/>
</dbReference>
<accession>A0A420XWS1</accession>
<dbReference type="Proteomes" id="UP000275385">
    <property type="component" value="Unassembled WGS sequence"/>
</dbReference>
<evidence type="ECO:0000313" key="1">
    <source>
        <dbReference type="EMBL" id="RKU39898.1"/>
    </source>
</evidence>
<dbReference type="AlphaFoldDB" id="A0A420XWS1"/>
<protein>
    <submittedName>
        <fullName evidence="1">Uncharacterized protein</fullName>
    </submittedName>
</protein>
<comment type="caution">
    <text evidence="1">The sequence shown here is derived from an EMBL/GenBank/DDBJ whole genome shotgun (WGS) entry which is preliminary data.</text>
</comment>
<evidence type="ECO:0000313" key="2">
    <source>
        <dbReference type="Proteomes" id="UP000275385"/>
    </source>
</evidence>
<proteinExistence type="predicted"/>
<keyword evidence="2" id="KW-1185">Reference proteome</keyword>
<reference evidence="1 2" key="1">
    <citation type="submission" date="2018-08" db="EMBL/GenBank/DDBJ databases">
        <title>Draft genome of the lignicolous fungus Coniochaeta pulveracea.</title>
        <authorList>
            <person name="Borstlap C.J."/>
            <person name="De Witt R.N."/>
            <person name="Botha A."/>
            <person name="Volschenk H."/>
        </authorList>
    </citation>
    <scope>NUCLEOTIDE SEQUENCE [LARGE SCALE GENOMIC DNA]</scope>
    <source>
        <strain evidence="1 2">CAB683</strain>
    </source>
</reference>
<name>A0A420XWS1_9PEZI</name>
<gene>
    <name evidence="1" type="ORF">DL546_001740</name>
</gene>